<dbReference type="InterPro" id="IPR052048">
    <property type="entry name" value="ST_Response_Regulator"/>
</dbReference>
<accession>F4L0N1</accession>
<dbReference type="CDD" id="cd00156">
    <property type="entry name" value="REC"/>
    <property type="match status" value="1"/>
</dbReference>
<evidence type="ECO:0000259" key="2">
    <source>
        <dbReference type="PROSITE" id="PS50110"/>
    </source>
</evidence>
<organism evidence="3 4">
    <name type="scientific">Haliscomenobacter hydrossis (strain ATCC 27775 / DSM 1100 / LMG 10767 / O)</name>
    <dbReference type="NCBI Taxonomy" id="760192"/>
    <lineage>
        <taxon>Bacteria</taxon>
        <taxon>Pseudomonadati</taxon>
        <taxon>Bacteroidota</taxon>
        <taxon>Saprospiria</taxon>
        <taxon>Saprospirales</taxon>
        <taxon>Haliscomenobacteraceae</taxon>
        <taxon>Haliscomenobacter</taxon>
    </lineage>
</organism>
<dbReference type="KEGG" id="hhy:Halhy_1622"/>
<evidence type="ECO:0000313" key="3">
    <source>
        <dbReference type="EMBL" id="AEE49513.1"/>
    </source>
</evidence>
<proteinExistence type="predicted"/>
<evidence type="ECO:0000313" key="4">
    <source>
        <dbReference type="Proteomes" id="UP000008461"/>
    </source>
</evidence>
<dbReference type="Gene3D" id="3.40.50.2300">
    <property type="match status" value="1"/>
</dbReference>
<evidence type="ECO:0000256" key="1">
    <source>
        <dbReference type="PROSITE-ProRule" id="PRU00169"/>
    </source>
</evidence>
<dbReference type="PANTHER" id="PTHR43228:SF1">
    <property type="entry name" value="TWO-COMPONENT RESPONSE REGULATOR ARR22"/>
    <property type="match status" value="1"/>
</dbReference>
<protein>
    <submittedName>
        <fullName evidence="3">Response regulator receiver protein</fullName>
    </submittedName>
</protein>
<reference key="2">
    <citation type="submission" date="2011-04" db="EMBL/GenBank/DDBJ databases">
        <title>Complete sequence of chromosome of Haliscomenobacter hydrossis DSM 1100.</title>
        <authorList>
            <consortium name="US DOE Joint Genome Institute (JGI-PGF)"/>
            <person name="Lucas S."/>
            <person name="Han J."/>
            <person name="Lapidus A."/>
            <person name="Bruce D."/>
            <person name="Goodwin L."/>
            <person name="Pitluck S."/>
            <person name="Peters L."/>
            <person name="Kyrpides N."/>
            <person name="Mavromatis K."/>
            <person name="Ivanova N."/>
            <person name="Ovchinnikova G."/>
            <person name="Pagani I."/>
            <person name="Daligault H."/>
            <person name="Detter J.C."/>
            <person name="Han C."/>
            <person name="Land M."/>
            <person name="Hauser L."/>
            <person name="Markowitz V."/>
            <person name="Cheng J.-F."/>
            <person name="Hugenholtz P."/>
            <person name="Woyke T."/>
            <person name="Wu D."/>
            <person name="Verbarg S."/>
            <person name="Frueling A."/>
            <person name="Brambilla E."/>
            <person name="Klenk H.-P."/>
            <person name="Eisen J.A."/>
        </authorList>
    </citation>
    <scope>NUCLEOTIDE SEQUENCE</scope>
    <source>
        <strain>DSM 1100</strain>
    </source>
</reference>
<dbReference type="Pfam" id="PF00072">
    <property type="entry name" value="Response_reg"/>
    <property type="match status" value="1"/>
</dbReference>
<dbReference type="InterPro" id="IPR001789">
    <property type="entry name" value="Sig_transdc_resp-reg_receiver"/>
</dbReference>
<keyword evidence="4" id="KW-1185">Reference proteome</keyword>
<dbReference type="SUPFAM" id="SSF52172">
    <property type="entry name" value="CheY-like"/>
    <property type="match status" value="1"/>
</dbReference>
<dbReference type="Proteomes" id="UP000008461">
    <property type="component" value="Chromosome"/>
</dbReference>
<dbReference type="EMBL" id="CP002691">
    <property type="protein sequence ID" value="AEE49513.1"/>
    <property type="molecule type" value="Genomic_DNA"/>
</dbReference>
<dbReference type="GO" id="GO:0000160">
    <property type="term" value="P:phosphorelay signal transduction system"/>
    <property type="evidence" value="ECO:0007669"/>
    <property type="project" value="InterPro"/>
</dbReference>
<dbReference type="PANTHER" id="PTHR43228">
    <property type="entry name" value="TWO-COMPONENT RESPONSE REGULATOR"/>
    <property type="match status" value="1"/>
</dbReference>
<name>F4L0N1_HALH1</name>
<dbReference type="SMART" id="SM00448">
    <property type="entry name" value="REC"/>
    <property type="match status" value="1"/>
</dbReference>
<keyword evidence="1" id="KW-0597">Phosphoprotein</keyword>
<dbReference type="OrthoDB" id="9789181at2"/>
<reference evidence="3 4" key="1">
    <citation type="journal article" date="2011" name="Stand. Genomic Sci.">
        <title>Complete genome sequence of Haliscomenobacter hydrossis type strain (O).</title>
        <authorList>
            <consortium name="US DOE Joint Genome Institute (JGI-PGF)"/>
            <person name="Daligault H."/>
            <person name="Lapidus A."/>
            <person name="Zeytun A."/>
            <person name="Nolan M."/>
            <person name="Lucas S."/>
            <person name="Del Rio T.G."/>
            <person name="Tice H."/>
            <person name="Cheng J.F."/>
            <person name="Tapia R."/>
            <person name="Han C."/>
            <person name="Goodwin L."/>
            <person name="Pitluck S."/>
            <person name="Liolios K."/>
            <person name="Pagani I."/>
            <person name="Ivanova N."/>
            <person name="Huntemann M."/>
            <person name="Mavromatis K."/>
            <person name="Mikhailova N."/>
            <person name="Pati A."/>
            <person name="Chen A."/>
            <person name="Palaniappan K."/>
            <person name="Land M."/>
            <person name="Hauser L."/>
            <person name="Brambilla E.M."/>
            <person name="Rohde M."/>
            <person name="Verbarg S."/>
            <person name="Goker M."/>
            <person name="Bristow J."/>
            <person name="Eisen J.A."/>
            <person name="Markowitz V."/>
            <person name="Hugenholtz P."/>
            <person name="Kyrpides N.C."/>
            <person name="Klenk H.P."/>
            <person name="Woyke T."/>
        </authorList>
    </citation>
    <scope>NUCLEOTIDE SEQUENCE [LARGE SCALE GENOMIC DNA]</scope>
    <source>
        <strain evidence="4">ATCC 27775 / DSM 1100 / LMG 10767 / O</strain>
    </source>
</reference>
<dbReference type="RefSeq" id="WP_013764067.1">
    <property type="nucleotide sequence ID" value="NC_015510.1"/>
</dbReference>
<dbReference type="AlphaFoldDB" id="F4L0N1"/>
<feature type="modified residue" description="4-aspartylphosphate" evidence="1">
    <location>
        <position position="55"/>
    </location>
</feature>
<dbReference type="PROSITE" id="PS50110">
    <property type="entry name" value="RESPONSE_REGULATORY"/>
    <property type="match status" value="1"/>
</dbReference>
<dbReference type="HOGENOM" id="CLU_000445_69_8_10"/>
<sequence length="115" mass="12739">MKTNKTLLIIDDEVDVCTLLRRSFRGEFKIVEAAYLLNDALSLAERIHPDIVLLDNNLPDGQGIDFIQRFKSINPSMRIVVISAMDLHSEAIAAGANAFLGKPLKMEAIREAICA</sequence>
<feature type="domain" description="Response regulatory" evidence="2">
    <location>
        <begin position="6"/>
        <end position="115"/>
    </location>
</feature>
<dbReference type="STRING" id="760192.Halhy_1622"/>
<dbReference type="eggNOG" id="COG2197">
    <property type="taxonomic scope" value="Bacteria"/>
</dbReference>
<dbReference type="InterPro" id="IPR011006">
    <property type="entry name" value="CheY-like_superfamily"/>
</dbReference>
<gene>
    <name evidence="3" type="ordered locus">Halhy_1622</name>
</gene>